<keyword evidence="7" id="KW-1185">Reference proteome</keyword>
<dbReference type="PROSITE" id="PS50987">
    <property type="entry name" value="HTH_ARSR_2"/>
    <property type="match status" value="1"/>
</dbReference>
<gene>
    <name evidence="6" type="ORF">CP500_019975</name>
</gene>
<dbReference type="RefSeq" id="WP_096828648.1">
    <property type="nucleotide sequence ID" value="NZ_NXIB02000160.1"/>
</dbReference>
<dbReference type="PANTHER" id="PTHR43132:SF6">
    <property type="entry name" value="HTH-TYPE TRANSCRIPTIONAL REPRESSOR CZRA"/>
    <property type="match status" value="1"/>
</dbReference>
<feature type="domain" description="HTH arsR-type" evidence="5">
    <location>
        <begin position="42"/>
        <end position="135"/>
    </location>
</feature>
<dbReference type="AlphaFoldDB" id="A0A2G4EW14"/>
<dbReference type="Gene3D" id="1.10.10.10">
    <property type="entry name" value="Winged helix-like DNA-binding domain superfamily/Winged helix DNA-binding domain"/>
    <property type="match status" value="1"/>
</dbReference>
<evidence type="ECO:0000256" key="2">
    <source>
        <dbReference type="ARBA" id="ARBA00023125"/>
    </source>
</evidence>
<organism evidence="6 7">
    <name type="scientific">Tychonema bourrellyi FEM_GT703</name>
    <dbReference type="NCBI Taxonomy" id="2040638"/>
    <lineage>
        <taxon>Bacteria</taxon>
        <taxon>Bacillati</taxon>
        <taxon>Cyanobacteriota</taxon>
        <taxon>Cyanophyceae</taxon>
        <taxon>Oscillatoriophycideae</taxon>
        <taxon>Oscillatoriales</taxon>
        <taxon>Microcoleaceae</taxon>
        <taxon>Tychonema</taxon>
    </lineage>
</organism>
<dbReference type="Pfam" id="PF01022">
    <property type="entry name" value="HTH_5"/>
    <property type="match status" value="1"/>
</dbReference>
<dbReference type="PROSITE" id="PS00846">
    <property type="entry name" value="HTH_ARSR_1"/>
    <property type="match status" value="1"/>
</dbReference>
<dbReference type="Proteomes" id="UP000226442">
    <property type="component" value="Unassembled WGS sequence"/>
</dbReference>
<accession>A0A2G4EW14</accession>
<feature type="compositionally biased region" description="Polar residues" evidence="4">
    <location>
        <begin position="11"/>
        <end position="20"/>
    </location>
</feature>
<dbReference type="InterPro" id="IPR018334">
    <property type="entry name" value="ArsR_HTH"/>
</dbReference>
<keyword evidence="2" id="KW-0238">DNA-binding</keyword>
<dbReference type="PRINTS" id="PR00778">
    <property type="entry name" value="HTHARSR"/>
</dbReference>
<feature type="region of interest" description="Disordered" evidence="4">
    <location>
        <begin position="1"/>
        <end position="23"/>
    </location>
</feature>
<dbReference type="GO" id="GO:0003700">
    <property type="term" value="F:DNA-binding transcription factor activity"/>
    <property type="evidence" value="ECO:0007669"/>
    <property type="project" value="InterPro"/>
</dbReference>
<dbReference type="InterPro" id="IPR036390">
    <property type="entry name" value="WH_DNA-bd_sf"/>
</dbReference>
<dbReference type="EMBL" id="NXIB02000160">
    <property type="protein sequence ID" value="PHX53723.1"/>
    <property type="molecule type" value="Genomic_DNA"/>
</dbReference>
<dbReference type="CDD" id="cd00090">
    <property type="entry name" value="HTH_ARSR"/>
    <property type="match status" value="1"/>
</dbReference>
<evidence type="ECO:0000256" key="1">
    <source>
        <dbReference type="ARBA" id="ARBA00023015"/>
    </source>
</evidence>
<dbReference type="InterPro" id="IPR011991">
    <property type="entry name" value="ArsR-like_HTH"/>
</dbReference>
<evidence type="ECO:0000256" key="4">
    <source>
        <dbReference type="SAM" id="MobiDB-lite"/>
    </source>
</evidence>
<protein>
    <submittedName>
        <fullName evidence="6">Transcriptional regulator</fullName>
    </submittedName>
</protein>
<comment type="caution">
    <text evidence="6">The sequence shown here is derived from an EMBL/GenBank/DDBJ whole genome shotgun (WGS) entry which is preliminary data.</text>
</comment>
<evidence type="ECO:0000259" key="5">
    <source>
        <dbReference type="PROSITE" id="PS50987"/>
    </source>
</evidence>
<dbReference type="NCBIfam" id="NF033788">
    <property type="entry name" value="HTH_metalloreg"/>
    <property type="match status" value="1"/>
</dbReference>
<proteinExistence type="predicted"/>
<dbReference type="GO" id="GO:0003677">
    <property type="term" value="F:DNA binding"/>
    <property type="evidence" value="ECO:0007669"/>
    <property type="project" value="UniProtKB-KW"/>
</dbReference>
<evidence type="ECO:0000256" key="3">
    <source>
        <dbReference type="ARBA" id="ARBA00023163"/>
    </source>
</evidence>
<dbReference type="OrthoDB" id="9794330at2"/>
<dbReference type="InterPro" id="IPR051011">
    <property type="entry name" value="Metal_resp_trans_reg"/>
</dbReference>
<sequence length="135" mass="15029">MSPKSAVKGAGNQSIAQNDTPMCDRPHLVDSLRTEGIQTQVLNTAKAQRMAEFFSLLGDANRLRLLSVLAKQELCVCDLAATLSMSESAVSHQLRALRAMRLVSYRKVGRQVFYSLLDRHVLELYNAVAEHLDEE</sequence>
<name>A0A2G4EW14_9CYAN</name>
<dbReference type="InterPro" id="IPR036388">
    <property type="entry name" value="WH-like_DNA-bd_sf"/>
</dbReference>
<reference evidence="6" key="1">
    <citation type="submission" date="2017-10" db="EMBL/GenBank/DDBJ databases">
        <title>Draft genome sequence of the planktic cyanobacteria Tychonema bourrellyi isolated from alpine lentic freshwater.</title>
        <authorList>
            <person name="Tett A."/>
            <person name="Armanini F."/>
            <person name="Asnicar F."/>
            <person name="Boscaini A."/>
            <person name="Pasolli E."/>
            <person name="Zolfo M."/>
            <person name="Donati C."/>
            <person name="Salmaso N."/>
            <person name="Segata N."/>
        </authorList>
    </citation>
    <scope>NUCLEOTIDE SEQUENCE</scope>
    <source>
        <strain evidence="6">FEM_GT703</strain>
    </source>
</reference>
<evidence type="ECO:0000313" key="6">
    <source>
        <dbReference type="EMBL" id="PHX53723.1"/>
    </source>
</evidence>
<dbReference type="PANTHER" id="PTHR43132">
    <property type="entry name" value="ARSENICAL RESISTANCE OPERON REPRESSOR ARSR-RELATED"/>
    <property type="match status" value="1"/>
</dbReference>
<dbReference type="SMART" id="SM00418">
    <property type="entry name" value="HTH_ARSR"/>
    <property type="match status" value="1"/>
</dbReference>
<dbReference type="SUPFAM" id="SSF46785">
    <property type="entry name" value="Winged helix' DNA-binding domain"/>
    <property type="match status" value="1"/>
</dbReference>
<dbReference type="InterPro" id="IPR001845">
    <property type="entry name" value="HTH_ArsR_DNA-bd_dom"/>
</dbReference>
<keyword evidence="1" id="KW-0805">Transcription regulation</keyword>
<keyword evidence="3" id="KW-0804">Transcription</keyword>
<evidence type="ECO:0000313" key="7">
    <source>
        <dbReference type="Proteomes" id="UP000226442"/>
    </source>
</evidence>